<accession>A0ABW1KIQ1</accession>
<comment type="similarity">
    <text evidence="1 6 8">Belongs to the glycosyl hydrolase 9 (cellulase E) family.</text>
</comment>
<dbReference type="RefSeq" id="WP_377429631.1">
    <property type="nucleotide sequence ID" value="NZ_JBHSPR010000044.1"/>
</dbReference>
<dbReference type="InterPro" id="IPR001919">
    <property type="entry name" value="CBD2"/>
</dbReference>
<evidence type="ECO:0000256" key="1">
    <source>
        <dbReference type="ARBA" id="ARBA00007072"/>
    </source>
</evidence>
<evidence type="ECO:0000256" key="4">
    <source>
        <dbReference type="ARBA" id="ARBA00023295"/>
    </source>
</evidence>
<dbReference type="EC" id="3.2.1.4" evidence="8"/>
<dbReference type="InterPro" id="IPR014756">
    <property type="entry name" value="Ig_E-set"/>
</dbReference>
<feature type="active site" evidence="6">
    <location>
        <position position="833"/>
    </location>
</feature>
<feature type="chain" id="PRO_5044963214" description="Endoglucanase" evidence="8">
    <location>
        <begin position="35"/>
        <end position="1025"/>
    </location>
</feature>
<name>A0ABW1KIQ1_9ACTN</name>
<evidence type="ECO:0000256" key="2">
    <source>
        <dbReference type="ARBA" id="ARBA00022801"/>
    </source>
</evidence>
<dbReference type="InterPro" id="IPR033126">
    <property type="entry name" value="Glyco_hydro_9_Asp/Glu_AS"/>
</dbReference>
<keyword evidence="2 6" id="KW-0378">Hydrolase</keyword>
<keyword evidence="5 6" id="KW-0624">Polysaccharide degradation</keyword>
<feature type="domain" description="CBM2" evidence="9">
    <location>
        <begin position="914"/>
        <end position="1025"/>
    </location>
</feature>
<dbReference type="InterPro" id="IPR003305">
    <property type="entry name" value="CenC_carb-bd"/>
</dbReference>
<dbReference type="Gene3D" id="1.50.10.10">
    <property type="match status" value="1"/>
</dbReference>
<comment type="catalytic activity">
    <reaction evidence="8">
        <text>Endohydrolysis of (1-&gt;4)-beta-D-glucosidic linkages in cellulose, lichenin and cereal beta-D-glucans.</text>
        <dbReference type="EC" id="3.2.1.4"/>
    </reaction>
</comment>
<dbReference type="SMART" id="SM00637">
    <property type="entry name" value="CBD_II"/>
    <property type="match status" value="1"/>
</dbReference>
<reference evidence="11" key="1">
    <citation type="journal article" date="2019" name="Int. J. Syst. Evol. Microbiol.">
        <title>The Global Catalogue of Microorganisms (GCM) 10K type strain sequencing project: providing services to taxonomists for standard genome sequencing and annotation.</title>
        <authorList>
            <consortium name="The Broad Institute Genomics Platform"/>
            <consortium name="The Broad Institute Genome Sequencing Center for Infectious Disease"/>
            <person name="Wu L."/>
            <person name="Ma J."/>
        </authorList>
    </citation>
    <scope>NUCLEOTIDE SEQUENCE [LARGE SCALE GENOMIC DNA]</scope>
    <source>
        <strain evidence="11">ZS-35-S2</strain>
    </source>
</reference>
<dbReference type="Pfam" id="PF00553">
    <property type="entry name" value="CBM_2"/>
    <property type="match status" value="1"/>
</dbReference>
<dbReference type="InterPro" id="IPR012341">
    <property type="entry name" value="6hp_glycosidase-like_sf"/>
</dbReference>
<dbReference type="SUPFAM" id="SSF81296">
    <property type="entry name" value="E set domains"/>
    <property type="match status" value="1"/>
</dbReference>
<dbReference type="Pfam" id="PF00759">
    <property type="entry name" value="Glyco_hydro_9"/>
    <property type="match status" value="1"/>
</dbReference>
<evidence type="ECO:0000256" key="3">
    <source>
        <dbReference type="ARBA" id="ARBA00023277"/>
    </source>
</evidence>
<dbReference type="InterPro" id="IPR012291">
    <property type="entry name" value="CBM2_carb-bd_dom_sf"/>
</dbReference>
<dbReference type="EMBL" id="JBHSPR010000044">
    <property type="protein sequence ID" value="MFC6021450.1"/>
    <property type="molecule type" value="Genomic_DNA"/>
</dbReference>
<proteinExistence type="inferred from homology"/>
<dbReference type="CDD" id="cd02850">
    <property type="entry name" value="E_set_Cellulase_N"/>
    <property type="match status" value="1"/>
</dbReference>
<dbReference type="SUPFAM" id="SSF48208">
    <property type="entry name" value="Six-hairpin glycosidases"/>
    <property type="match status" value="1"/>
</dbReference>
<dbReference type="PROSITE" id="PS00698">
    <property type="entry name" value="GH9_3"/>
    <property type="match status" value="1"/>
</dbReference>
<keyword evidence="4 6" id="KW-0326">Glycosidase</keyword>
<dbReference type="PROSITE" id="PS51173">
    <property type="entry name" value="CBM2"/>
    <property type="match status" value="1"/>
</dbReference>
<dbReference type="GO" id="GO:0016787">
    <property type="term" value="F:hydrolase activity"/>
    <property type="evidence" value="ECO:0007669"/>
    <property type="project" value="UniProtKB-KW"/>
</dbReference>
<keyword evidence="8" id="KW-0136">Cellulose degradation</keyword>
<keyword evidence="8" id="KW-0732">Signal</keyword>
<dbReference type="Pfam" id="PF02927">
    <property type="entry name" value="CelD_N"/>
    <property type="match status" value="1"/>
</dbReference>
<evidence type="ECO:0000313" key="11">
    <source>
        <dbReference type="Proteomes" id="UP001596203"/>
    </source>
</evidence>
<dbReference type="PROSITE" id="PS00592">
    <property type="entry name" value="GH9_2"/>
    <property type="match status" value="1"/>
</dbReference>
<feature type="signal peptide" evidence="8">
    <location>
        <begin position="1"/>
        <end position="34"/>
    </location>
</feature>
<evidence type="ECO:0000256" key="6">
    <source>
        <dbReference type="PROSITE-ProRule" id="PRU10059"/>
    </source>
</evidence>
<dbReference type="InterPro" id="IPR018221">
    <property type="entry name" value="Glyco_hydro_9_His_AS"/>
</dbReference>
<dbReference type="InterPro" id="IPR008965">
    <property type="entry name" value="CBM2/CBM3_carb-bd_dom_sf"/>
</dbReference>
<dbReference type="InterPro" id="IPR008979">
    <property type="entry name" value="Galactose-bd-like_sf"/>
</dbReference>
<feature type="active site" evidence="7">
    <location>
        <position position="881"/>
    </location>
</feature>
<evidence type="ECO:0000259" key="9">
    <source>
        <dbReference type="PROSITE" id="PS51173"/>
    </source>
</evidence>
<dbReference type="PANTHER" id="PTHR22298">
    <property type="entry name" value="ENDO-1,4-BETA-GLUCANASE"/>
    <property type="match status" value="1"/>
</dbReference>
<evidence type="ECO:0000313" key="10">
    <source>
        <dbReference type="EMBL" id="MFC6021450.1"/>
    </source>
</evidence>
<dbReference type="InterPro" id="IPR004197">
    <property type="entry name" value="Cellulase_Ig-like"/>
</dbReference>
<dbReference type="Pfam" id="PF02018">
    <property type="entry name" value="CBM_4_9"/>
    <property type="match status" value="2"/>
</dbReference>
<gene>
    <name evidence="10" type="ORF">ACFP2T_35445</name>
</gene>
<dbReference type="Gene3D" id="2.60.40.290">
    <property type="match status" value="1"/>
</dbReference>
<comment type="caution">
    <text evidence="10">The sequence shown here is derived from an EMBL/GenBank/DDBJ whole genome shotgun (WGS) entry which is preliminary data.</text>
</comment>
<protein>
    <recommendedName>
        <fullName evidence="8">Endoglucanase</fullName>
        <ecNumber evidence="8">3.2.1.4</ecNumber>
    </recommendedName>
</protein>
<dbReference type="Gene3D" id="2.60.40.10">
    <property type="entry name" value="Immunoglobulins"/>
    <property type="match status" value="1"/>
</dbReference>
<dbReference type="Gene3D" id="2.60.120.260">
    <property type="entry name" value="Galactose-binding domain-like"/>
    <property type="match status" value="2"/>
</dbReference>
<dbReference type="InterPro" id="IPR008928">
    <property type="entry name" value="6-hairpin_glycosidase_sf"/>
</dbReference>
<dbReference type="SUPFAM" id="SSF49384">
    <property type="entry name" value="Carbohydrate-binding domain"/>
    <property type="match status" value="1"/>
</dbReference>
<evidence type="ECO:0000256" key="7">
    <source>
        <dbReference type="PROSITE-ProRule" id="PRU10060"/>
    </source>
</evidence>
<evidence type="ECO:0000256" key="8">
    <source>
        <dbReference type="RuleBase" id="RU361166"/>
    </source>
</evidence>
<sequence>MTRPRHHLRRRRRALTLLATAALLLGSGATGASARPAEAQAATEHIVNGTFTDSTAPWWSTENLPLAVVDGQLCAEVPGGLANPWDASLGHNAIPLADDASYALTFRASASAPVTVKANVQLNEDPYTTVFSRDVALDATAEEFGYEFSGSLDSTNGTLTFQLGGAAEAYTFCLDDVSLSSDASTGPPGGAEQVENGDFADGTSGWYSYGTTSTGVTDGRLCSAVPGGLANPWDAGVGQNDVALLAGETYALSFDASAEPGATVRVAVQLGADPYTSYFAEDVPLTGEVQHIERTFTATEDTSLAQVAFQVGGNADGYELCLDNVSLLGGEEEPPYVPDTGPRVRVNQVGYLPAGPKNATIVTETTTPLRWELKSAAGAVVASGQTTPRGVDAASAQNTHSVDFSGYRTPGSGYTLSADGETSHPFDISTDVWKQLRSDSLQFFYIQRSGIAIDGALVGAEYARPAGHLGVAPNRGDTDVPCQPGVCDYRLDVRGGWYDAGDHGKYVVNGGIATYQLLSAFERTKTAPTGGGGAALGDGTLRVPERANQVPDILDEARWELEFLLRMQVPAGKPLAGMAHHKIHDRNWTGLPLQPEDDPELRELHPPSTAATLNLAATAAQCARLYAPYDAAFATRCRTAATTAYAAAKANPTRYADPQDGNGGGSYSDSDVSDEFYWAAAELYLSTGTQSYLDDLTASPHHTDDEVFAPNGFGWGSTAALGRLDLATVPSNLPVLDRDRLRASVVSGADGYLVTAQTQAYGLPLPGNPGSYFWGGNSNIINNAVVLATAFDLTGVARYRDAAVQAMDYIFGRNALNQSYVTGWGENASENQHSRIFGNQYDESLPNPPAGSIAGGANASLDDPFAEQLLEGCAPQFCYVDDIASYATNEVAINWNSALAWIASFLADQGGATTTPAASGCRVTYTNYGTWAEGGGFTGQATITNTGTTPINGWTLSFAFTGDQKIRDAWMAKVTQAGARVTARNESYNARIMPGSSQMFGFNATTTAGPNPDPGLFTLNGAPCG</sequence>
<keyword evidence="3 6" id="KW-0119">Carbohydrate metabolism</keyword>
<dbReference type="InterPro" id="IPR001701">
    <property type="entry name" value="Glyco_hydro_9"/>
</dbReference>
<dbReference type="SUPFAM" id="SSF49785">
    <property type="entry name" value="Galactose-binding domain-like"/>
    <property type="match status" value="2"/>
</dbReference>
<dbReference type="InterPro" id="IPR013783">
    <property type="entry name" value="Ig-like_fold"/>
</dbReference>
<organism evidence="10 11">
    <name type="scientific">Plantactinospora solaniradicis</name>
    <dbReference type="NCBI Taxonomy" id="1723736"/>
    <lineage>
        <taxon>Bacteria</taxon>
        <taxon>Bacillati</taxon>
        <taxon>Actinomycetota</taxon>
        <taxon>Actinomycetes</taxon>
        <taxon>Micromonosporales</taxon>
        <taxon>Micromonosporaceae</taxon>
        <taxon>Plantactinospora</taxon>
    </lineage>
</organism>
<keyword evidence="11" id="KW-1185">Reference proteome</keyword>
<evidence type="ECO:0000256" key="5">
    <source>
        <dbReference type="ARBA" id="ARBA00023326"/>
    </source>
</evidence>
<dbReference type="InterPro" id="IPR006311">
    <property type="entry name" value="TAT_signal"/>
</dbReference>
<feature type="active site" evidence="7">
    <location>
        <position position="890"/>
    </location>
</feature>
<dbReference type="PROSITE" id="PS51318">
    <property type="entry name" value="TAT"/>
    <property type="match status" value="1"/>
</dbReference>
<dbReference type="Proteomes" id="UP001596203">
    <property type="component" value="Unassembled WGS sequence"/>
</dbReference>